<proteinExistence type="predicted"/>
<evidence type="ECO:0000313" key="3">
    <source>
        <dbReference type="Proteomes" id="UP000436522"/>
    </source>
</evidence>
<dbReference type="RefSeq" id="WP_159975082.1">
    <property type="nucleotide sequence ID" value="NZ_BLIV01000002.1"/>
</dbReference>
<feature type="signal peptide" evidence="1">
    <location>
        <begin position="1"/>
        <end position="24"/>
    </location>
</feature>
<evidence type="ECO:0000313" key="2">
    <source>
        <dbReference type="EMBL" id="GFE49197.1"/>
    </source>
</evidence>
<accession>A0A640VN79</accession>
<dbReference type="OrthoDB" id="7791409at2"/>
<dbReference type="InterPro" id="IPR018666">
    <property type="entry name" value="DUF2125"/>
</dbReference>
<organism evidence="2 3">
    <name type="scientific">Roseobacter cerasinus</name>
    <dbReference type="NCBI Taxonomy" id="2602289"/>
    <lineage>
        <taxon>Bacteria</taxon>
        <taxon>Pseudomonadati</taxon>
        <taxon>Pseudomonadota</taxon>
        <taxon>Alphaproteobacteria</taxon>
        <taxon>Rhodobacterales</taxon>
        <taxon>Roseobacteraceae</taxon>
        <taxon>Roseobacter</taxon>
    </lineage>
</organism>
<keyword evidence="1" id="KW-0732">Signal</keyword>
<evidence type="ECO:0000256" key="1">
    <source>
        <dbReference type="SAM" id="SignalP"/>
    </source>
</evidence>
<name>A0A640VN79_9RHOB</name>
<comment type="caution">
    <text evidence="2">The sequence shown here is derived from an EMBL/GenBank/DDBJ whole genome shotgun (WGS) entry which is preliminary data.</text>
</comment>
<dbReference type="Pfam" id="PF09898">
    <property type="entry name" value="DUF2125"/>
    <property type="match status" value="1"/>
</dbReference>
<dbReference type="EMBL" id="BLIV01000002">
    <property type="protein sequence ID" value="GFE49197.1"/>
    <property type="molecule type" value="Genomic_DNA"/>
</dbReference>
<sequence length="507" mass="53628">MIFFGIRTALGMTASLALAGVAQADVTAQDVWGDWQAYMAGVGYEMTSEESRSGDTLSVENIQMTAPDLGDDSSMVMRLSGLEFRENGDGSVNVIYPETLAINLLLSDPSGTDFDIDLEVRAGDMDMVVTGVPTDMKNTYAADTLEMVLTDVTMDDEDIDLDDVAGRLVMSDLSGTTQSIVGGKRVYDQKMRAAKTSYEIKFADPEGTGTFAFNSDIDDLTFSGSSALPLAVVQASDMSALLNAGMTADGRFGYSRGSSNMRIEEDGTEALLAETSSSGGTLGVEMTADGLAYSGTQDDFKISASGSELPLPMDFNMVSAAFNLAMPVQKSDDPQDFALGFSFNDFSMSETLWSMFDPSQQLPRDPATLVLDLAGKARLLFDFLDPSAATVAASPGFTPGELDALDINRLQISLAGAELTGEGAFTFDNSAPVGPPQPIGAADLKLVGGNTLLDRLVEMGLLPQDQAMGARMMMGLLAVPGDAPDTLTSKIEVNDQGHVLANGQRIQ</sequence>
<dbReference type="Proteomes" id="UP000436522">
    <property type="component" value="Unassembled WGS sequence"/>
</dbReference>
<keyword evidence="3" id="KW-1185">Reference proteome</keyword>
<reference evidence="2 3" key="1">
    <citation type="submission" date="2019-12" db="EMBL/GenBank/DDBJ databases">
        <title>Roseobacter cerasinus sp. nov., isolated from seawater around aquaculture.</title>
        <authorList>
            <person name="Muramatsu S."/>
            <person name="Takabe Y."/>
            <person name="Mori K."/>
            <person name="Takaichi S."/>
            <person name="Hanada S."/>
        </authorList>
    </citation>
    <scope>NUCLEOTIDE SEQUENCE [LARGE SCALE GENOMIC DNA]</scope>
    <source>
        <strain evidence="2 3">AI77</strain>
    </source>
</reference>
<evidence type="ECO:0008006" key="4">
    <source>
        <dbReference type="Google" id="ProtNLM"/>
    </source>
</evidence>
<dbReference type="AlphaFoldDB" id="A0A640VN79"/>
<feature type="chain" id="PRO_5024894996" description="DUF2125 domain-containing protein" evidence="1">
    <location>
        <begin position="25"/>
        <end position="507"/>
    </location>
</feature>
<protein>
    <recommendedName>
        <fullName evidence="4">DUF2125 domain-containing protein</fullName>
    </recommendedName>
</protein>
<gene>
    <name evidence="2" type="ORF">So717_09500</name>
</gene>